<dbReference type="OrthoDB" id="417125at2759"/>
<gene>
    <name evidence="2" type="ORF">S40285_01806</name>
</gene>
<dbReference type="GO" id="GO:0032259">
    <property type="term" value="P:methylation"/>
    <property type="evidence" value="ECO:0007669"/>
    <property type="project" value="InterPro"/>
</dbReference>
<name>A0A084QHE8_STAC4</name>
<dbReference type="STRING" id="1283841.A0A084QHE8"/>
<dbReference type="InParanoid" id="A0A084QHE8"/>
<evidence type="ECO:0000313" key="2">
    <source>
        <dbReference type="EMBL" id="KFA63383.1"/>
    </source>
</evidence>
<dbReference type="EMBL" id="KL660741">
    <property type="protein sequence ID" value="KFA63383.1"/>
    <property type="molecule type" value="Genomic_DNA"/>
</dbReference>
<dbReference type="AlphaFoldDB" id="A0A084QHE8"/>
<dbReference type="GO" id="GO:0008168">
    <property type="term" value="F:methyltransferase activity"/>
    <property type="evidence" value="ECO:0007669"/>
    <property type="project" value="InterPro"/>
</dbReference>
<protein>
    <recommendedName>
        <fullName evidence="1">Ribosomal RNA methyltransferase FtsJ domain-containing protein</fullName>
    </recommendedName>
</protein>
<dbReference type="HOGENOM" id="CLU_043071_0_1_1"/>
<dbReference type="SUPFAM" id="SSF53335">
    <property type="entry name" value="S-adenosyl-L-methionine-dependent methyltransferases"/>
    <property type="match status" value="1"/>
</dbReference>
<dbReference type="Gene3D" id="3.40.50.150">
    <property type="entry name" value="Vaccinia Virus protein VP39"/>
    <property type="match status" value="1"/>
</dbReference>
<dbReference type="Proteomes" id="UP000028524">
    <property type="component" value="Unassembled WGS sequence"/>
</dbReference>
<organism evidence="2 3">
    <name type="scientific">Stachybotrys chlorohalonatus (strain IBT 40285)</name>
    <dbReference type="NCBI Taxonomy" id="1283841"/>
    <lineage>
        <taxon>Eukaryota</taxon>
        <taxon>Fungi</taxon>
        <taxon>Dikarya</taxon>
        <taxon>Ascomycota</taxon>
        <taxon>Pezizomycotina</taxon>
        <taxon>Sordariomycetes</taxon>
        <taxon>Hypocreomycetidae</taxon>
        <taxon>Hypocreales</taxon>
        <taxon>Stachybotryaceae</taxon>
        <taxon>Stachybotrys</taxon>
    </lineage>
</organism>
<accession>A0A084QHE8</accession>
<sequence length="243" mass="26697">MSNSDITSASMKEDGQQNEGADIAADLNQFCGAFDLSQIEGPSTVLDTCCAPGGFAQYLLDKGDVSSIKAFTLPSSLGVHKVFAHDPRLHVEEIDVTMLAGDIGLAAAYIPPSHPDAANFVLKNMINECEKFDLAICDGMVLRTHARLLYRKPSESYRLASTQFCMALQHVKAGGTMVILLHKPEAFHNVKLINQFSQFSQVTLFKPTRARTYTHRLSFYMVAKNIQPDHDAAAEILTNCKET</sequence>
<dbReference type="OMA" id="GGHAYCL"/>
<evidence type="ECO:0000313" key="3">
    <source>
        <dbReference type="Proteomes" id="UP000028524"/>
    </source>
</evidence>
<evidence type="ECO:0000259" key="1">
    <source>
        <dbReference type="Pfam" id="PF01728"/>
    </source>
</evidence>
<feature type="domain" description="Ribosomal RNA methyltransferase FtsJ" evidence="1">
    <location>
        <begin position="43"/>
        <end position="218"/>
    </location>
</feature>
<keyword evidence="3" id="KW-1185">Reference proteome</keyword>
<reference evidence="2 3" key="1">
    <citation type="journal article" date="2014" name="BMC Genomics">
        <title>Comparative genome sequencing reveals chemotype-specific gene clusters in the toxigenic black mold Stachybotrys.</title>
        <authorList>
            <person name="Semeiks J."/>
            <person name="Borek D."/>
            <person name="Otwinowski Z."/>
            <person name="Grishin N.V."/>
        </authorList>
    </citation>
    <scope>NUCLEOTIDE SEQUENCE [LARGE SCALE GENOMIC DNA]</scope>
    <source>
        <strain evidence="2 3">IBT 40285</strain>
    </source>
</reference>
<dbReference type="InterPro" id="IPR002877">
    <property type="entry name" value="RNA_MeTrfase_FtsJ_dom"/>
</dbReference>
<dbReference type="InterPro" id="IPR029063">
    <property type="entry name" value="SAM-dependent_MTases_sf"/>
</dbReference>
<dbReference type="Pfam" id="PF01728">
    <property type="entry name" value="FtsJ"/>
    <property type="match status" value="1"/>
</dbReference>
<proteinExistence type="predicted"/>